<reference evidence="2" key="1">
    <citation type="submission" date="2023-10" db="EMBL/GenBank/DDBJ databases">
        <title>Genome assembly of Pristionchus species.</title>
        <authorList>
            <person name="Yoshida K."/>
            <person name="Sommer R.J."/>
        </authorList>
    </citation>
    <scope>NUCLEOTIDE SEQUENCE</scope>
    <source>
        <strain evidence="2">RS5133</strain>
    </source>
</reference>
<dbReference type="AlphaFoldDB" id="A0AAV5W1E1"/>
<feature type="non-terminal residue" evidence="2">
    <location>
        <position position="107"/>
    </location>
</feature>
<keyword evidence="1" id="KW-1133">Transmembrane helix</keyword>
<protein>
    <recommendedName>
        <fullName evidence="4">G protein-coupled receptor</fullName>
    </recommendedName>
</protein>
<evidence type="ECO:0000313" key="3">
    <source>
        <dbReference type="Proteomes" id="UP001432322"/>
    </source>
</evidence>
<keyword evidence="1" id="KW-0812">Transmembrane</keyword>
<organism evidence="2 3">
    <name type="scientific">Pristionchus fissidentatus</name>
    <dbReference type="NCBI Taxonomy" id="1538716"/>
    <lineage>
        <taxon>Eukaryota</taxon>
        <taxon>Metazoa</taxon>
        <taxon>Ecdysozoa</taxon>
        <taxon>Nematoda</taxon>
        <taxon>Chromadorea</taxon>
        <taxon>Rhabditida</taxon>
        <taxon>Rhabditina</taxon>
        <taxon>Diplogasteromorpha</taxon>
        <taxon>Diplogasteroidea</taxon>
        <taxon>Neodiplogasteridae</taxon>
        <taxon>Pristionchus</taxon>
    </lineage>
</organism>
<gene>
    <name evidence="2" type="ORF">PFISCL1PPCAC_16937</name>
</gene>
<keyword evidence="1" id="KW-0472">Membrane</keyword>
<feature type="transmembrane region" description="Helical" evidence="1">
    <location>
        <begin position="41"/>
        <end position="61"/>
    </location>
</feature>
<comment type="caution">
    <text evidence="2">The sequence shown here is derived from an EMBL/GenBank/DDBJ whole genome shotgun (WGS) entry which is preliminary data.</text>
</comment>
<dbReference type="EMBL" id="BTSY01000004">
    <property type="protein sequence ID" value="GMT25640.1"/>
    <property type="molecule type" value="Genomic_DNA"/>
</dbReference>
<evidence type="ECO:0008006" key="4">
    <source>
        <dbReference type="Google" id="ProtNLM"/>
    </source>
</evidence>
<feature type="transmembrane region" description="Helical" evidence="1">
    <location>
        <begin position="12"/>
        <end position="29"/>
    </location>
</feature>
<keyword evidence="3" id="KW-1185">Reference proteome</keyword>
<dbReference type="Proteomes" id="UP001432322">
    <property type="component" value="Unassembled WGS sequence"/>
</dbReference>
<feature type="transmembrane region" description="Helical" evidence="1">
    <location>
        <begin position="81"/>
        <end position="105"/>
    </location>
</feature>
<accession>A0AAV5W1E1</accession>
<feature type="non-terminal residue" evidence="2">
    <location>
        <position position="1"/>
    </location>
</feature>
<evidence type="ECO:0000256" key="1">
    <source>
        <dbReference type="SAM" id="Phobius"/>
    </source>
</evidence>
<proteinExistence type="predicted"/>
<evidence type="ECO:0000313" key="2">
    <source>
        <dbReference type="EMBL" id="GMT25640.1"/>
    </source>
</evidence>
<name>A0AAV5W1E1_9BILA</name>
<sequence>KLWMARINCFAGSLFLLVSVLVTLLIVFDRDPRGQEYRKHLLALQCSSIVADIFFAIYDPIMQFNCPLFFSNSTLGGIIDTPLFFAADLFLITLVAHAYFSCVYYRR</sequence>